<keyword evidence="3" id="KW-1185">Reference proteome</keyword>
<dbReference type="AlphaFoldDB" id="A0A1E7EPZ7"/>
<dbReference type="SUPFAM" id="SSF52317">
    <property type="entry name" value="Class I glutamine amidotransferase-like"/>
    <property type="match status" value="1"/>
</dbReference>
<dbReference type="EMBL" id="KV784382">
    <property type="protein sequence ID" value="OEU08018.1"/>
    <property type="molecule type" value="Genomic_DNA"/>
</dbReference>
<evidence type="ECO:0000259" key="1">
    <source>
        <dbReference type="Pfam" id="PF01965"/>
    </source>
</evidence>
<reference evidence="2 3" key="1">
    <citation type="submission" date="2016-09" db="EMBL/GenBank/DDBJ databases">
        <title>Extensive genetic diversity and differential bi-allelic expression allows diatom success in the polar Southern Ocean.</title>
        <authorList>
            <consortium name="DOE Joint Genome Institute"/>
            <person name="Mock T."/>
            <person name="Otillar R.P."/>
            <person name="Strauss J."/>
            <person name="Dupont C."/>
            <person name="Frickenhaus S."/>
            <person name="Maumus F."/>
            <person name="Mcmullan M."/>
            <person name="Sanges R."/>
            <person name="Schmutz J."/>
            <person name="Toseland A."/>
            <person name="Valas R."/>
            <person name="Veluchamy A."/>
            <person name="Ward B.J."/>
            <person name="Allen A."/>
            <person name="Barry K."/>
            <person name="Falciatore A."/>
            <person name="Ferrante M."/>
            <person name="Fortunato A.E."/>
            <person name="Gloeckner G."/>
            <person name="Gruber A."/>
            <person name="Hipkin R."/>
            <person name="Janech M."/>
            <person name="Kroth P."/>
            <person name="Leese F."/>
            <person name="Lindquist E."/>
            <person name="Lyon B.R."/>
            <person name="Martin J."/>
            <person name="Mayer C."/>
            <person name="Parker M."/>
            <person name="Quesneville H."/>
            <person name="Raymond J."/>
            <person name="Uhlig C."/>
            <person name="Valentin K.U."/>
            <person name="Worden A.Z."/>
            <person name="Armbrust E.V."/>
            <person name="Bowler C."/>
            <person name="Green B."/>
            <person name="Moulton V."/>
            <person name="Van Oosterhout C."/>
            <person name="Grigoriev I."/>
        </authorList>
    </citation>
    <scope>NUCLEOTIDE SEQUENCE [LARGE SCALE GENOMIC DNA]</scope>
    <source>
        <strain evidence="2 3">CCMP1102</strain>
    </source>
</reference>
<dbReference type="InterPro" id="IPR029062">
    <property type="entry name" value="Class_I_gatase-like"/>
</dbReference>
<name>A0A1E7EPZ7_9STRA</name>
<keyword evidence="2" id="KW-0808">Transferase</keyword>
<evidence type="ECO:0000313" key="2">
    <source>
        <dbReference type="EMBL" id="OEU08018.1"/>
    </source>
</evidence>
<dbReference type="InterPro" id="IPR002818">
    <property type="entry name" value="DJ-1/PfpI"/>
</dbReference>
<gene>
    <name evidence="2" type="ORF">FRACYDRAFT_264708</name>
</gene>
<dbReference type="PANTHER" id="PTHR43130">
    <property type="entry name" value="ARAC-FAMILY TRANSCRIPTIONAL REGULATOR"/>
    <property type="match status" value="1"/>
</dbReference>
<dbReference type="Pfam" id="PF01965">
    <property type="entry name" value="DJ-1_PfpI"/>
    <property type="match status" value="1"/>
</dbReference>
<evidence type="ECO:0000313" key="3">
    <source>
        <dbReference type="Proteomes" id="UP000095751"/>
    </source>
</evidence>
<dbReference type="InterPro" id="IPR052158">
    <property type="entry name" value="INH-QAR"/>
</dbReference>
<sequence length="233" mass="25752">MTATAQSVKTTKRVGVVLSDGFELLDVMGPYEALKEVQEHYYESIDIKHRKMVDKGKSGIECNLQVETILASFGDIGSVVRSSSGVSIPSQFDMSLDLEATHFDLLVLGAGSIDKSDKTSMNYLKYHLDRGGSILTVCTGASFVAELGLLNGTEATTNSLFIDIYRKEYPEVRWMDLADNLKRRFVRSTPQITTTAGITAGIDGTLYQIQEWCGEEVAEATRQCLEWPLPIHD</sequence>
<dbReference type="KEGG" id="fcy:FRACYDRAFT_264708"/>
<protein>
    <submittedName>
        <fullName evidence="2">Class I glutamine amidotransferase-like protein</fullName>
    </submittedName>
</protein>
<dbReference type="InParanoid" id="A0A1E7EPZ7"/>
<dbReference type="PANTHER" id="PTHR43130:SF3">
    <property type="entry name" value="HTH-TYPE TRANSCRIPTIONAL REGULATOR RV1931C"/>
    <property type="match status" value="1"/>
</dbReference>
<proteinExistence type="predicted"/>
<dbReference type="OrthoDB" id="543156at2759"/>
<organism evidence="2 3">
    <name type="scientific">Fragilariopsis cylindrus CCMP1102</name>
    <dbReference type="NCBI Taxonomy" id="635003"/>
    <lineage>
        <taxon>Eukaryota</taxon>
        <taxon>Sar</taxon>
        <taxon>Stramenopiles</taxon>
        <taxon>Ochrophyta</taxon>
        <taxon>Bacillariophyta</taxon>
        <taxon>Bacillariophyceae</taxon>
        <taxon>Bacillariophycidae</taxon>
        <taxon>Bacillariales</taxon>
        <taxon>Bacillariaceae</taxon>
        <taxon>Fragilariopsis</taxon>
    </lineage>
</organism>
<dbReference type="Gene3D" id="3.40.50.880">
    <property type="match status" value="1"/>
</dbReference>
<dbReference type="Proteomes" id="UP000095751">
    <property type="component" value="Unassembled WGS sequence"/>
</dbReference>
<accession>A0A1E7EPZ7</accession>
<dbReference type="GO" id="GO:0016740">
    <property type="term" value="F:transferase activity"/>
    <property type="evidence" value="ECO:0007669"/>
    <property type="project" value="UniProtKB-KW"/>
</dbReference>
<keyword evidence="2" id="KW-0315">Glutamine amidotransferase</keyword>
<feature type="domain" description="DJ-1/PfpI" evidence="1">
    <location>
        <begin position="12"/>
        <end position="199"/>
    </location>
</feature>